<evidence type="ECO:0000313" key="3">
    <source>
        <dbReference type="Proteomes" id="UP000472372"/>
    </source>
</evidence>
<feature type="compositionally biased region" description="Basic and acidic residues" evidence="1">
    <location>
        <begin position="135"/>
        <end position="144"/>
    </location>
</feature>
<name>A0A6S6VCV7_9PLEO</name>
<dbReference type="EMBL" id="HG992979">
    <property type="protein sequence ID" value="CAE7020555.1"/>
    <property type="molecule type" value="Genomic_DNA"/>
</dbReference>
<evidence type="ECO:0000313" key="2">
    <source>
        <dbReference type="EMBL" id="CAE7020555.1"/>
    </source>
</evidence>
<proteinExistence type="predicted"/>
<dbReference type="Proteomes" id="UP000472372">
    <property type="component" value="Chromosome 3"/>
</dbReference>
<reference evidence="2" key="1">
    <citation type="submission" date="2021-02" db="EMBL/GenBank/DDBJ databases">
        <authorList>
            <person name="Syme A R."/>
            <person name="Syme A R."/>
            <person name="Moolhuijzen P."/>
        </authorList>
    </citation>
    <scope>NUCLEOTIDE SEQUENCE</scope>
    <source>
        <strain evidence="2">W1-1</strain>
    </source>
</reference>
<organism evidence="2 3">
    <name type="scientific">Pyrenophora teres f. teres</name>
    <dbReference type="NCBI Taxonomy" id="97479"/>
    <lineage>
        <taxon>Eukaryota</taxon>
        <taxon>Fungi</taxon>
        <taxon>Dikarya</taxon>
        <taxon>Ascomycota</taxon>
        <taxon>Pezizomycotina</taxon>
        <taxon>Dothideomycetes</taxon>
        <taxon>Pleosporomycetidae</taxon>
        <taxon>Pleosporales</taxon>
        <taxon>Pleosporineae</taxon>
        <taxon>Pleosporaceae</taxon>
        <taxon>Pyrenophora</taxon>
    </lineage>
</organism>
<gene>
    <name evidence="2" type="ORF">PTTW11_03088</name>
</gene>
<protein>
    <submittedName>
        <fullName evidence="2">Uncharacterized protein</fullName>
    </submittedName>
</protein>
<dbReference type="AlphaFoldDB" id="A0A6S6VCV7"/>
<feature type="region of interest" description="Disordered" evidence="1">
    <location>
        <begin position="122"/>
        <end position="144"/>
    </location>
</feature>
<accession>A0A6S6VCV7</accession>
<evidence type="ECO:0000256" key="1">
    <source>
        <dbReference type="SAM" id="MobiDB-lite"/>
    </source>
</evidence>
<feature type="compositionally biased region" description="Polar residues" evidence="1">
    <location>
        <begin position="123"/>
        <end position="134"/>
    </location>
</feature>
<sequence length="268" mass="31564">MSSRQHIEFVLTDEPRLVSGLTEFRLFTRSHILAVGIEKDAEEKAIVSMLTLKLRPELLALFPSKDEIRCRLERALYELPNLPKYKHNKLVFQLRFLLRNPSFLYTMTLRLRAEDRRLEQPATAVQTSQSLQTRQDGDKSPVPKKRIDIDKLNMEVKWEEEGNSWVMRLRYGESNLIEGRHLRATKDAGFVQSFHWFCDEVEFLFYEYRARGCIAEETLGPVAKRKLDDMERDETRPVRYWDRKNAVIVLKVGVVFKDGKWMLKSGKK</sequence>